<dbReference type="AlphaFoldDB" id="A0A4R0XME9"/>
<feature type="transmembrane region" description="Helical" evidence="2">
    <location>
        <begin position="255"/>
        <end position="279"/>
    </location>
</feature>
<reference evidence="3 4" key="1">
    <citation type="submission" date="2018-02" db="EMBL/GenBank/DDBJ databases">
        <title>Mycoplasma marinum and Mycoplasma todarodis sp. nov., moderately halophilic and psychrotolerant mycoplasmas isolated from cephalopods.</title>
        <authorList>
            <person name="Viver T."/>
        </authorList>
    </citation>
    <scope>NUCLEOTIDE SEQUENCE [LARGE SCALE GENOMIC DNA]</scope>
    <source>
        <strain evidence="3 4">PE</strain>
    </source>
</reference>
<evidence type="ECO:0000256" key="1">
    <source>
        <dbReference type="SAM" id="MobiDB-lite"/>
    </source>
</evidence>
<proteinExistence type="predicted"/>
<organism evidence="3 4">
    <name type="scientific">Mycoplasma marinum</name>
    <dbReference type="NCBI Taxonomy" id="1937190"/>
    <lineage>
        <taxon>Bacteria</taxon>
        <taxon>Bacillati</taxon>
        <taxon>Mycoplasmatota</taxon>
        <taxon>Mollicutes</taxon>
        <taxon>Mycoplasmataceae</taxon>
        <taxon>Mycoplasma</taxon>
    </lineage>
</organism>
<evidence type="ECO:0000313" key="4">
    <source>
        <dbReference type="Proteomes" id="UP000294192"/>
    </source>
</evidence>
<feature type="region of interest" description="Disordered" evidence="1">
    <location>
        <begin position="356"/>
        <end position="408"/>
    </location>
</feature>
<evidence type="ECO:0000313" key="3">
    <source>
        <dbReference type="EMBL" id="TCG11892.1"/>
    </source>
</evidence>
<keyword evidence="2" id="KW-0812">Transmembrane</keyword>
<accession>A0A4R0XME9</accession>
<dbReference type="EMBL" id="PSZO01000002">
    <property type="protein sequence ID" value="TCG11892.1"/>
    <property type="molecule type" value="Genomic_DNA"/>
</dbReference>
<dbReference type="OrthoDB" id="9834502at2"/>
<feature type="compositionally biased region" description="Basic residues" evidence="1">
    <location>
        <begin position="372"/>
        <end position="408"/>
    </location>
</feature>
<comment type="caution">
    <text evidence="3">The sequence shown here is derived from an EMBL/GenBank/DDBJ whole genome shotgun (WGS) entry which is preliminary data.</text>
</comment>
<feature type="transmembrane region" description="Helical" evidence="2">
    <location>
        <begin position="143"/>
        <end position="162"/>
    </location>
</feature>
<feature type="transmembrane region" description="Helical" evidence="2">
    <location>
        <begin position="21"/>
        <end position="45"/>
    </location>
</feature>
<evidence type="ECO:0000256" key="2">
    <source>
        <dbReference type="SAM" id="Phobius"/>
    </source>
</evidence>
<evidence type="ECO:0008006" key="5">
    <source>
        <dbReference type="Google" id="ProtNLM"/>
    </source>
</evidence>
<keyword evidence="4" id="KW-1185">Reference proteome</keyword>
<feature type="transmembrane region" description="Helical" evidence="2">
    <location>
        <begin position="104"/>
        <end position="122"/>
    </location>
</feature>
<dbReference type="Proteomes" id="UP000294192">
    <property type="component" value="Unassembled WGS sequence"/>
</dbReference>
<keyword evidence="2" id="KW-1133">Transmembrane helix</keyword>
<gene>
    <name evidence="3" type="ORF">C4B24_00655</name>
</gene>
<feature type="transmembrane region" description="Helical" evidence="2">
    <location>
        <begin position="215"/>
        <end position="235"/>
    </location>
</feature>
<name>A0A4R0XME9_9MOLU</name>
<protein>
    <recommendedName>
        <fullName evidence="5">Transmembrane protein</fullName>
    </recommendedName>
</protein>
<keyword evidence="2" id="KW-0472">Membrane</keyword>
<feature type="transmembrane region" description="Helical" evidence="2">
    <location>
        <begin position="182"/>
        <end position="203"/>
    </location>
</feature>
<feature type="compositionally biased region" description="Basic and acidic residues" evidence="1">
    <location>
        <begin position="356"/>
        <end position="365"/>
    </location>
</feature>
<sequence>MKNIKFAKSEEKKWTKNKKNKVFLGIFLGLIFITILMKVLVTILWDIGYYNGHTHLWYWKDKDVMEILEKSKWGSDRISGPDIKQELARRALTHPYFFWSLTQFTWQTTLIVTFVIILRFFMYDDKIPKWLSWTHSQKTLSLVTMYDVIVCIVFWSALAKTFSIDRGSSDELMNFLISASTILVHAVIPAIMVIYSLISLLFLSEASRLKRKFVFTAMIYPIIYIIFYIIMAAVWKDPYPVSNISSKESFADVWIAFLSLMGIFIGIMGMSYSHNYLLFKFNKQYRYERDYEITLEIKHKIEKYDFKIEKIEENLEEIKNPTIIKRQKLKILKYKISKEKLIASLEKQEIKVKKSHSKYVDDTNKKNNTKTIKLKTKNVKNNTKPKKKDKANKPKKKDKDTKSKKKVR</sequence>
<dbReference type="RefSeq" id="WP_131598348.1">
    <property type="nucleotide sequence ID" value="NZ_PSZO01000002.1"/>
</dbReference>